<dbReference type="PANTHER" id="PTHR11455:SF9">
    <property type="entry name" value="CRYPTOCHROME CIRCADIAN CLOCK 5 ISOFORM X1"/>
    <property type="match status" value="1"/>
</dbReference>
<feature type="site" description="Electron transfer via tryptophanyl radical" evidence="7">
    <location>
        <position position="354"/>
    </location>
</feature>
<evidence type="ECO:0000313" key="10">
    <source>
        <dbReference type="EMBL" id="AKE51191.1"/>
    </source>
</evidence>
<feature type="binding site" evidence="6">
    <location>
        <begin position="230"/>
        <end position="234"/>
    </location>
    <ligand>
        <name>FAD</name>
        <dbReference type="ChEBI" id="CHEBI:57692"/>
    </ligand>
</feature>
<comment type="similarity">
    <text evidence="2">Belongs to the DNA photolyase class-1 family.</text>
</comment>
<evidence type="ECO:0000256" key="3">
    <source>
        <dbReference type="ARBA" id="ARBA00022630"/>
    </source>
</evidence>
<evidence type="ECO:0000256" key="6">
    <source>
        <dbReference type="PIRSR" id="PIRSR602081-1"/>
    </source>
</evidence>
<dbReference type="KEGG" id="kge:TQ33_0200"/>
<dbReference type="OrthoDB" id="9772484at2"/>
<organism evidence="10 11">
    <name type="scientific">Kangiella geojedonensis</name>
    <dbReference type="NCBI Taxonomy" id="914150"/>
    <lineage>
        <taxon>Bacteria</taxon>
        <taxon>Pseudomonadati</taxon>
        <taxon>Pseudomonadota</taxon>
        <taxon>Gammaproteobacteria</taxon>
        <taxon>Kangiellales</taxon>
        <taxon>Kangiellaceae</taxon>
        <taxon>Kangiella</taxon>
    </lineage>
</organism>
<dbReference type="Gene3D" id="1.10.579.10">
    <property type="entry name" value="DNA Cyclobutane Dipyrimidine Photolyase, subunit A, domain 3"/>
    <property type="match status" value="1"/>
</dbReference>
<dbReference type="InterPro" id="IPR018394">
    <property type="entry name" value="DNA_photolyase_1_CS_C"/>
</dbReference>
<dbReference type="InterPro" id="IPR006050">
    <property type="entry name" value="DNA_photolyase_N"/>
</dbReference>
<dbReference type="EMBL" id="CP010975">
    <property type="protein sequence ID" value="AKE51191.1"/>
    <property type="molecule type" value="Genomic_DNA"/>
</dbReference>
<feature type="domain" description="Photolyase/cryptochrome alpha/beta" evidence="9">
    <location>
        <begin position="2"/>
        <end position="134"/>
    </location>
</feature>
<dbReference type="PROSITE" id="PS51645">
    <property type="entry name" value="PHR_CRY_ALPHA_BETA"/>
    <property type="match status" value="1"/>
</dbReference>
<evidence type="ECO:0000256" key="8">
    <source>
        <dbReference type="RuleBase" id="RU004182"/>
    </source>
</evidence>
<protein>
    <submittedName>
        <fullName evidence="10">Deoxyribodipyrimidine photolyase</fullName>
    </submittedName>
</protein>
<dbReference type="HOGENOM" id="CLU_010348_2_0_6"/>
<evidence type="ECO:0000256" key="4">
    <source>
        <dbReference type="ARBA" id="ARBA00022827"/>
    </source>
</evidence>
<dbReference type="PROSITE" id="PS00394">
    <property type="entry name" value="DNA_PHOTOLYASES_1_1"/>
    <property type="match status" value="1"/>
</dbReference>
<feature type="site" description="Electron transfer via tryptophanyl radical" evidence="7">
    <location>
        <position position="301"/>
    </location>
</feature>
<dbReference type="GO" id="GO:0006950">
    <property type="term" value="P:response to stress"/>
    <property type="evidence" value="ECO:0007669"/>
    <property type="project" value="UniProtKB-ARBA"/>
</dbReference>
<keyword evidence="11" id="KW-1185">Reference proteome</keyword>
<evidence type="ECO:0000256" key="7">
    <source>
        <dbReference type="PIRSR" id="PIRSR602081-2"/>
    </source>
</evidence>
<keyword evidence="3 6" id="KW-0285">Flavoprotein</keyword>
<keyword evidence="5 8" id="KW-0157">Chromophore</keyword>
<evidence type="ECO:0000256" key="1">
    <source>
        <dbReference type="ARBA" id="ARBA00001932"/>
    </source>
</evidence>
<comment type="cofactor">
    <cofactor evidence="6">
        <name>FAD</name>
        <dbReference type="ChEBI" id="CHEBI:57692"/>
    </cofactor>
    <text evidence="6">Binds 1 FAD per subunit.</text>
</comment>
<dbReference type="Pfam" id="PF00875">
    <property type="entry name" value="DNA_photolyase"/>
    <property type="match status" value="1"/>
</dbReference>
<evidence type="ECO:0000256" key="2">
    <source>
        <dbReference type="ARBA" id="ARBA00005862"/>
    </source>
</evidence>
<dbReference type="RefSeq" id="WP_046560409.1">
    <property type="nucleotide sequence ID" value="NZ_CP010975.1"/>
</dbReference>
<feature type="binding site" evidence="6">
    <location>
        <begin position="270"/>
        <end position="277"/>
    </location>
    <ligand>
        <name>FAD</name>
        <dbReference type="ChEBI" id="CHEBI:57692"/>
    </ligand>
</feature>
<dbReference type="GO" id="GO:0003904">
    <property type="term" value="F:deoxyribodipyrimidine photo-lyase activity"/>
    <property type="evidence" value="ECO:0007669"/>
    <property type="project" value="TreeGrafter"/>
</dbReference>
<dbReference type="GO" id="GO:0071949">
    <property type="term" value="F:FAD binding"/>
    <property type="evidence" value="ECO:0007669"/>
    <property type="project" value="TreeGrafter"/>
</dbReference>
<dbReference type="Gene3D" id="3.40.50.620">
    <property type="entry name" value="HUPs"/>
    <property type="match status" value="1"/>
</dbReference>
<dbReference type="GO" id="GO:0009416">
    <property type="term" value="P:response to light stimulus"/>
    <property type="evidence" value="ECO:0007669"/>
    <property type="project" value="TreeGrafter"/>
</dbReference>
<dbReference type="STRING" id="914150.TQ33_0200"/>
<dbReference type="GO" id="GO:0003677">
    <property type="term" value="F:DNA binding"/>
    <property type="evidence" value="ECO:0007669"/>
    <property type="project" value="TreeGrafter"/>
</dbReference>
<dbReference type="InterPro" id="IPR036155">
    <property type="entry name" value="Crypto/Photolyase_N_sf"/>
</dbReference>
<evidence type="ECO:0000256" key="5">
    <source>
        <dbReference type="ARBA" id="ARBA00022991"/>
    </source>
</evidence>
<feature type="binding site" evidence="6">
    <location>
        <begin position="367"/>
        <end position="369"/>
    </location>
    <ligand>
        <name>FAD</name>
        <dbReference type="ChEBI" id="CHEBI:57692"/>
    </ligand>
</feature>
<feature type="site" description="Electron transfer via tryptophanyl radical" evidence="7">
    <location>
        <position position="377"/>
    </location>
</feature>
<feature type="binding site" evidence="6">
    <location>
        <position position="218"/>
    </location>
    <ligand>
        <name>FAD</name>
        <dbReference type="ChEBI" id="CHEBI:57692"/>
    </ligand>
</feature>
<dbReference type="Pfam" id="PF03441">
    <property type="entry name" value="FAD_binding_7"/>
    <property type="match status" value="1"/>
</dbReference>
<evidence type="ECO:0000259" key="9">
    <source>
        <dbReference type="PROSITE" id="PS51645"/>
    </source>
</evidence>
<dbReference type="SUPFAM" id="SSF52425">
    <property type="entry name" value="Cryptochrome/photolyase, N-terminal domain"/>
    <property type="match status" value="1"/>
</dbReference>
<evidence type="ECO:0000313" key="11">
    <source>
        <dbReference type="Proteomes" id="UP000034071"/>
    </source>
</evidence>
<accession>A0A0F6RBJ1</accession>
<dbReference type="SUPFAM" id="SSF48173">
    <property type="entry name" value="Cryptochrome/photolyase FAD-binding domain"/>
    <property type="match status" value="1"/>
</dbReference>
<proteinExistence type="inferred from homology"/>
<feature type="binding site" evidence="6">
    <location>
        <position position="267"/>
    </location>
    <ligand>
        <name>FAD</name>
        <dbReference type="ChEBI" id="CHEBI:57692"/>
    </ligand>
</feature>
<keyword evidence="10" id="KW-0456">Lyase</keyword>
<comment type="cofactor">
    <cofactor evidence="1">
        <name>(6R)-5,10-methylene-5,6,7,8-tetrahydrofolate</name>
        <dbReference type="ChEBI" id="CHEBI:15636"/>
    </cofactor>
</comment>
<name>A0A0F6RBJ1_9GAMM</name>
<sequence>MGKKLVWFRQDLRVRDNPALHEAANEGEVVAVFIEAQEQRKQHHESAAKVGFIFDTLLELRSELNELGIPLHIKTCATFTDQISALQQCIKEYDADSIYFNREYPVNEMERDKELVERLKKEEIAVHQYDGDLALEPSLVKNKQGEPYKVFTPYKKAWIEIHKHSPIEPLSSPHKQTSNIHNQVTEDFSQEYRHDLWQAGEVAAHERLNQFLDGVDQYKDQRDIPAVAGTSFLSPYLAMGSISAKQCIHALLEHYDGDEQKLYGNTWFSEIVWREFYRQILIDNPQIAKHKAFNTSAKEVWVNNKEAFEAWKEGRTGFPIIDAAMRQLNQTGWMHNRLRMNAAMFLNKLCLVDWRLGEKYFMEKLIDGDFASNNGGWQWCSSTGADGAPYFRIMSPLSQSKRFDPKGDFIRKLVPELEGLDNKSIHEPSVEQRKKVGYPEPVIDYKSARKRALELLS</sequence>
<dbReference type="InterPro" id="IPR014729">
    <property type="entry name" value="Rossmann-like_a/b/a_fold"/>
</dbReference>
<reference evidence="10 11" key="1">
    <citation type="submission" date="2015-02" db="EMBL/GenBank/DDBJ databases">
        <title>Complete genome sequence of Kangiella geojedonensis strain YCS-5T.</title>
        <authorList>
            <person name="Kim K.M."/>
        </authorList>
    </citation>
    <scope>NUCLEOTIDE SEQUENCE [LARGE SCALE GENOMIC DNA]</scope>
    <source>
        <strain evidence="10 11">YCS-5</strain>
    </source>
</reference>
<gene>
    <name evidence="10" type="ORF">TQ33_0200</name>
</gene>
<dbReference type="PATRIC" id="fig|914150.5.peg.204"/>
<dbReference type="InterPro" id="IPR036134">
    <property type="entry name" value="Crypto/Photolyase_FAD-like_sf"/>
</dbReference>
<dbReference type="InterPro" id="IPR002081">
    <property type="entry name" value="Cryptochrome/DNA_photolyase_1"/>
</dbReference>
<dbReference type="PANTHER" id="PTHR11455">
    <property type="entry name" value="CRYPTOCHROME"/>
    <property type="match status" value="1"/>
</dbReference>
<keyword evidence="4 6" id="KW-0274">FAD</keyword>
<dbReference type="Proteomes" id="UP000034071">
    <property type="component" value="Chromosome"/>
</dbReference>
<dbReference type="PRINTS" id="PR00147">
    <property type="entry name" value="DNAPHOTLYASE"/>
</dbReference>
<dbReference type="GO" id="GO:0006139">
    <property type="term" value="P:nucleobase-containing compound metabolic process"/>
    <property type="evidence" value="ECO:0007669"/>
    <property type="project" value="UniProtKB-ARBA"/>
</dbReference>
<dbReference type="AlphaFoldDB" id="A0A0F6RBJ1"/>
<comment type="similarity">
    <text evidence="8">Belongs to the DNA photolyase family.</text>
</comment>
<dbReference type="InterPro" id="IPR005101">
    <property type="entry name" value="Cryptochr/Photolyase_FAD-bd"/>
</dbReference>
<dbReference type="Gene3D" id="1.25.40.80">
    <property type="match status" value="1"/>
</dbReference>